<dbReference type="EMBL" id="DQSV01000053">
    <property type="protein sequence ID" value="HIP17200.1"/>
    <property type="molecule type" value="Genomic_DNA"/>
</dbReference>
<organism evidence="1 2">
    <name type="scientific">Methanothermococcus okinawensis</name>
    <dbReference type="NCBI Taxonomy" id="155863"/>
    <lineage>
        <taxon>Archaea</taxon>
        <taxon>Methanobacteriati</taxon>
        <taxon>Methanobacteriota</taxon>
        <taxon>Methanomada group</taxon>
        <taxon>Methanococci</taxon>
        <taxon>Methanococcales</taxon>
        <taxon>Methanococcaceae</taxon>
        <taxon>Methanothermococcus</taxon>
    </lineage>
</organism>
<name>A0A832YWT5_9EURY</name>
<accession>A0A832YWT5</accession>
<evidence type="ECO:0000313" key="2">
    <source>
        <dbReference type="Proteomes" id="UP000605144"/>
    </source>
</evidence>
<reference evidence="1" key="1">
    <citation type="journal article" date="2020" name="ISME J.">
        <title>Gammaproteobacteria mediating utilization of methyl-, sulfur- and petroleum organic compounds in deep ocean hydrothermal plumes.</title>
        <authorList>
            <person name="Zhou Z."/>
            <person name="Liu Y."/>
            <person name="Pan J."/>
            <person name="Cron B.R."/>
            <person name="Toner B.M."/>
            <person name="Anantharaman K."/>
            <person name="Breier J.A."/>
            <person name="Dick G.J."/>
            <person name="Li M."/>
        </authorList>
    </citation>
    <scope>NUCLEOTIDE SEQUENCE</scope>
    <source>
        <strain evidence="1">SZUA-1385</strain>
    </source>
</reference>
<gene>
    <name evidence="1" type="ORF">EYG76_02715</name>
</gene>
<comment type="caution">
    <text evidence="1">The sequence shown here is derived from an EMBL/GenBank/DDBJ whole genome shotgun (WGS) entry which is preliminary data.</text>
</comment>
<proteinExistence type="predicted"/>
<protein>
    <submittedName>
        <fullName evidence="1">Uncharacterized protein</fullName>
    </submittedName>
</protein>
<dbReference type="Proteomes" id="UP000605144">
    <property type="component" value="Unassembled WGS sequence"/>
</dbReference>
<sequence length="184" mass="21325">MFKKIKRAIFGNDDPPNQLPVEDDYVVIGEEASAYEIKGNEKIPIPESNIVSKIKKIERKKHDLIDEYKEKIVGESDKGIGDSESQVKIVTQKIVPKLLTARLKSPHEFENLKNIIDHDVIIINYEEIALEAFEKIFLDFKRYMETLNYSLWMVDDNVILIVKSEVDIDRYKSESNIAKQDINN</sequence>
<evidence type="ECO:0000313" key="1">
    <source>
        <dbReference type="EMBL" id="HIP17200.1"/>
    </source>
</evidence>
<dbReference type="AlphaFoldDB" id="A0A832YWT5"/>